<evidence type="ECO:0000313" key="6">
    <source>
        <dbReference type="EMBL" id="GGG47734.1"/>
    </source>
</evidence>
<dbReference type="Pfam" id="PF02885">
    <property type="entry name" value="Glycos_trans_3N"/>
    <property type="match status" value="1"/>
</dbReference>
<reference evidence="6" key="1">
    <citation type="journal article" date="2014" name="Int. J. Syst. Evol. Microbiol.">
        <title>Complete genome sequence of Corynebacterium casei LMG S-19264T (=DSM 44701T), isolated from a smear-ripened cheese.</title>
        <authorList>
            <consortium name="US DOE Joint Genome Institute (JGI-PGF)"/>
            <person name="Walter F."/>
            <person name="Albersmeier A."/>
            <person name="Kalinowski J."/>
            <person name="Ruckert C."/>
        </authorList>
    </citation>
    <scope>NUCLEOTIDE SEQUENCE</scope>
    <source>
        <strain evidence="6">CGMCC 1.15425</strain>
    </source>
</reference>
<dbReference type="SUPFAM" id="SSF52418">
    <property type="entry name" value="Nucleoside phosphorylase/phosphoribosyltransferase catalytic domain"/>
    <property type="match status" value="1"/>
</dbReference>
<dbReference type="Gene3D" id="3.90.1170.30">
    <property type="entry name" value="Pyrimidine nucleoside phosphorylase-like, C-terminal domain"/>
    <property type="match status" value="1"/>
</dbReference>
<keyword evidence="1 4" id="KW-0328">Glycosyltransferase</keyword>
<evidence type="ECO:0000256" key="2">
    <source>
        <dbReference type="ARBA" id="ARBA00022679"/>
    </source>
</evidence>
<dbReference type="InterPro" id="IPR013466">
    <property type="entry name" value="Thymidine/AMP_Pase"/>
</dbReference>
<protein>
    <recommendedName>
        <fullName evidence="4">Putative thymidine phosphorylase</fullName>
        <ecNumber evidence="4">2.4.2.4</ecNumber>
    </recommendedName>
    <alternativeName>
        <fullName evidence="4">TdRPase</fullName>
    </alternativeName>
</protein>
<dbReference type="SUPFAM" id="SSF54680">
    <property type="entry name" value="Pyrimidine nucleoside phosphorylase C-terminal domain"/>
    <property type="match status" value="1"/>
</dbReference>
<dbReference type="EC" id="2.4.2.4" evidence="4"/>
<reference evidence="6" key="2">
    <citation type="submission" date="2020-09" db="EMBL/GenBank/DDBJ databases">
        <authorList>
            <person name="Sun Q."/>
            <person name="Zhou Y."/>
        </authorList>
    </citation>
    <scope>NUCLEOTIDE SEQUENCE</scope>
    <source>
        <strain evidence="6">CGMCC 1.15425</strain>
    </source>
</reference>
<gene>
    <name evidence="6" type="ORF">GCM10011403_00960</name>
</gene>
<dbReference type="EMBL" id="BMIY01000001">
    <property type="protein sequence ID" value="GGG47734.1"/>
    <property type="molecule type" value="Genomic_DNA"/>
</dbReference>
<dbReference type="Gene3D" id="3.40.1030.10">
    <property type="entry name" value="Nucleoside phosphorylase/phosphoribosyltransferase catalytic domain"/>
    <property type="match status" value="1"/>
</dbReference>
<dbReference type="HAMAP" id="MF_00703">
    <property type="entry name" value="Thymid_phosp_2"/>
    <property type="match status" value="1"/>
</dbReference>
<comment type="catalytic activity">
    <reaction evidence="3 4">
        <text>thymidine + phosphate = 2-deoxy-alpha-D-ribose 1-phosphate + thymine</text>
        <dbReference type="Rhea" id="RHEA:16037"/>
        <dbReference type="ChEBI" id="CHEBI:17748"/>
        <dbReference type="ChEBI" id="CHEBI:17821"/>
        <dbReference type="ChEBI" id="CHEBI:43474"/>
        <dbReference type="ChEBI" id="CHEBI:57259"/>
        <dbReference type="EC" id="2.4.2.4"/>
    </reaction>
</comment>
<dbReference type="SMART" id="SM00941">
    <property type="entry name" value="PYNP_C"/>
    <property type="match status" value="1"/>
</dbReference>
<dbReference type="Gene3D" id="2.40.40.20">
    <property type="match status" value="1"/>
</dbReference>
<comment type="similarity">
    <text evidence="4">Belongs to the thymidine/pyrimidine-nucleoside phosphorylase family. Type 2 subfamily.</text>
</comment>
<dbReference type="InterPro" id="IPR028579">
    <property type="entry name" value="Thym_Pase_Put"/>
</dbReference>
<dbReference type="InterPro" id="IPR000053">
    <property type="entry name" value="Thymidine/pyrmidine_PPase"/>
</dbReference>
<evidence type="ECO:0000259" key="5">
    <source>
        <dbReference type="SMART" id="SM00941"/>
    </source>
</evidence>
<dbReference type="InterPro" id="IPR036566">
    <property type="entry name" value="PYNP-like_C_sf"/>
</dbReference>
<sequence>MVVEKACWPLKERQWLNFVVQEMLMDQINTLKVIDMGIDTHQEPVVYMRSDCHICRSEGFTANSRVMLRYGENSVIATLNVVDEQVLSSGSAGLSKSAMQRLDVDDGAAVSVDHAPVVTSLAAVRKKIFGHKLSDQEITAIVEDIGDHRYSDIEIASFLSVCAGSRLDVDEIISLTQAMVACGKRLNWPDEAMVLDKHCIGGLPGNRTTPLVVSIVSAVGLTIPKTSSRAITSPAGTADTMEALTTVNLELNEIQRVVAETHACLVWGGAVNLSPADDLLIRIERALDLDGEGQLIASVLSKKIAAGSTHAVIDIPVGPTAKVRSQKDAERLSSLFTQVGAACGIQIRCLITDGSQPVGLGIGPVEEARDVLAVLQCEENAPQDLRERALFLAAHLFSLAYQERYEQGLERAIAILDEGKAWQQFQRILAAQGGMKALPDASYQHTEAATAAGTLTAIDNRQLARLAKLAGAPATAAAGLRLHTCVGDKITVGQPLFTLCSDTIGEQQYAMDFYRQSTIFMIEKER</sequence>
<dbReference type="PANTHER" id="PTHR10515:SF0">
    <property type="entry name" value="THYMIDINE PHOSPHORYLASE"/>
    <property type="match status" value="1"/>
</dbReference>
<proteinExistence type="inferred from homology"/>
<dbReference type="InterPro" id="IPR035902">
    <property type="entry name" value="Nuc_phospho_transferase"/>
</dbReference>
<evidence type="ECO:0000256" key="3">
    <source>
        <dbReference type="ARBA" id="ARBA00048550"/>
    </source>
</evidence>
<dbReference type="Proteomes" id="UP000627715">
    <property type="component" value="Unassembled WGS sequence"/>
</dbReference>
<name>A0A917LPA2_9GAMM</name>
<evidence type="ECO:0000256" key="4">
    <source>
        <dbReference type="HAMAP-Rule" id="MF_00703"/>
    </source>
</evidence>
<accession>A0A917LPA2</accession>
<dbReference type="GO" id="GO:0006213">
    <property type="term" value="P:pyrimidine nucleoside metabolic process"/>
    <property type="evidence" value="ECO:0007669"/>
    <property type="project" value="InterPro"/>
</dbReference>
<evidence type="ECO:0000256" key="1">
    <source>
        <dbReference type="ARBA" id="ARBA00022676"/>
    </source>
</evidence>
<dbReference type="InterPro" id="IPR000312">
    <property type="entry name" value="Glycosyl_Trfase_fam3"/>
</dbReference>
<dbReference type="Gene3D" id="1.20.970.50">
    <property type="match status" value="1"/>
</dbReference>
<dbReference type="PANTHER" id="PTHR10515">
    <property type="entry name" value="THYMIDINE PHOSPHORYLASE"/>
    <property type="match status" value="1"/>
</dbReference>
<dbReference type="GO" id="GO:0006206">
    <property type="term" value="P:pyrimidine nucleobase metabolic process"/>
    <property type="evidence" value="ECO:0007669"/>
    <property type="project" value="InterPro"/>
</dbReference>
<dbReference type="PROSITE" id="PS00647">
    <property type="entry name" value="THYMID_PHOSPHORYLASE"/>
    <property type="match status" value="1"/>
</dbReference>
<dbReference type="NCBIfam" id="NF003338">
    <property type="entry name" value="PRK04350.1"/>
    <property type="match status" value="1"/>
</dbReference>
<dbReference type="GO" id="GO:0005829">
    <property type="term" value="C:cytosol"/>
    <property type="evidence" value="ECO:0007669"/>
    <property type="project" value="TreeGrafter"/>
</dbReference>
<organism evidence="6 7">
    <name type="scientific">Pseudohongiella nitratireducens</name>
    <dbReference type="NCBI Taxonomy" id="1768907"/>
    <lineage>
        <taxon>Bacteria</taxon>
        <taxon>Pseudomonadati</taxon>
        <taxon>Pseudomonadota</taxon>
        <taxon>Gammaproteobacteria</taxon>
        <taxon>Pseudomonadales</taxon>
        <taxon>Pseudohongiellaceae</taxon>
        <taxon>Pseudohongiella</taxon>
    </lineage>
</organism>
<evidence type="ECO:0000313" key="7">
    <source>
        <dbReference type="Proteomes" id="UP000627715"/>
    </source>
</evidence>
<dbReference type="GO" id="GO:0004645">
    <property type="term" value="F:1,4-alpha-oligoglucan phosphorylase activity"/>
    <property type="evidence" value="ECO:0007669"/>
    <property type="project" value="InterPro"/>
</dbReference>
<dbReference type="NCBIfam" id="TIGR02645">
    <property type="entry name" value="ARCH_P_rylase"/>
    <property type="match status" value="1"/>
</dbReference>
<dbReference type="SUPFAM" id="SSF47648">
    <property type="entry name" value="Nucleoside phosphorylase/phosphoribosyltransferase N-terminal domain"/>
    <property type="match status" value="1"/>
</dbReference>
<dbReference type="GO" id="GO:0009032">
    <property type="term" value="F:thymidine phosphorylase activity"/>
    <property type="evidence" value="ECO:0007669"/>
    <property type="project" value="UniProtKB-UniRule"/>
</dbReference>
<keyword evidence="2 4" id="KW-0808">Transferase</keyword>
<dbReference type="InterPro" id="IPR017872">
    <property type="entry name" value="Pyrmidine_PPase_CS"/>
</dbReference>
<dbReference type="InterPro" id="IPR013102">
    <property type="entry name" value="PYNP_C"/>
</dbReference>
<comment type="caution">
    <text evidence="6">The sequence shown here is derived from an EMBL/GenBank/DDBJ whole genome shotgun (WGS) entry which is preliminary data.</text>
</comment>
<dbReference type="Pfam" id="PF00591">
    <property type="entry name" value="Glycos_transf_3"/>
    <property type="match status" value="1"/>
</dbReference>
<dbReference type="AlphaFoldDB" id="A0A917LPA2"/>
<dbReference type="InterPro" id="IPR036320">
    <property type="entry name" value="Glycosyl_Trfase_fam3_N_dom_sf"/>
</dbReference>
<feature type="domain" description="Pyrimidine nucleoside phosphorylase C-terminal" evidence="5">
    <location>
        <begin position="454"/>
        <end position="520"/>
    </location>
</feature>
<dbReference type="InterPro" id="IPR017459">
    <property type="entry name" value="Glycosyl_Trfase_fam3_N_dom"/>
</dbReference>
<keyword evidence="7" id="KW-1185">Reference proteome</keyword>